<organism evidence="1 2">
    <name type="scientific">Methanobacterium paludis (strain DSM 25820 / JCM 18151 / SWAN1)</name>
    <dbReference type="NCBI Taxonomy" id="868131"/>
    <lineage>
        <taxon>Archaea</taxon>
        <taxon>Methanobacteriati</taxon>
        <taxon>Methanobacteriota</taxon>
        <taxon>Methanomada group</taxon>
        <taxon>Methanobacteria</taxon>
        <taxon>Methanobacteriales</taxon>
        <taxon>Methanobacteriaceae</taxon>
        <taxon>Methanobacterium</taxon>
    </lineage>
</organism>
<keyword evidence="2" id="KW-1185">Reference proteome</keyword>
<dbReference type="AlphaFoldDB" id="F6D1P9"/>
<gene>
    <name evidence="1" type="ordered locus">MSWAN_0824</name>
</gene>
<reference evidence="1 2" key="1">
    <citation type="journal article" date="2014" name="Int. J. Syst. Evol. Microbiol.">
        <title>Methanobacterium paludis sp. nov. and a novel strain of Methanobacterium lacus isolated from northern peatlands.</title>
        <authorList>
            <person name="Cadillo-Quiroz H."/>
            <person name="Brauer S.L."/>
            <person name="Goodson N."/>
            <person name="Yavitt J.B."/>
            <person name="Zinder S.H."/>
        </authorList>
    </citation>
    <scope>NUCLEOTIDE SEQUENCE [LARGE SCALE GENOMIC DNA]</scope>
    <source>
        <strain evidence="2">DSM 25820 / JCM 18151 / SWAN1</strain>
    </source>
</reference>
<sequence length="178" mass="20228">MVKDEEFINQVYGAVSKAFKTETIYLKGKDGVGRIVLFDEPELIPGEMNRYKISNPTMAVFDGEKLVMVVEAIPKKPTPKKLVGPIPVCMIARNMIINKKDGQKEYELNSKDSKFLLLIVVPDQGEENGQRSERILDLNDKFRGVMDLDSEYSNLKDFAICEIEDVEQVLDKLLKDNL</sequence>
<protein>
    <submittedName>
        <fullName evidence="1">Uncharacterized protein</fullName>
    </submittedName>
</protein>
<proteinExistence type="predicted"/>
<dbReference type="eggNOG" id="arCOG10460">
    <property type="taxonomic scope" value="Archaea"/>
</dbReference>
<dbReference type="KEGG" id="mew:MSWAN_0824"/>
<evidence type="ECO:0000313" key="1">
    <source>
        <dbReference type="EMBL" id="AEG17852.1"/>
    </source>
</evidence>
<dbReference type="Proteomes" id="UP000009231">
    <property type="component" value="Chromosome"/>
</dbReference>
<dbReference type="STRING" id="868131.MSWAN_0824"/>
<dbReference type="HOGENOM" id="CLU_1507403_0_0_2"/>
<accession>F6D1P9</accession>
<dbReference type="EMBL" id="CP002772">
    <property type="protein sequence ID" value="AEG17852.1"/>
    <property type="molecule type" value="Genomic_DNA"/>
</dbReference>
<name>F6D1P9_METPW</name>
<evidence type="ECO:0000313" key="2">
    <source>
        <dbReference type="Proteomes" id="UP000009231"/>
    </source>
</evidence>